<evidence type="ECO:0000313" key="7">
    <source>
        <dbReference type="Proteomes" id="UP000245959"/>
    </source>
</evidence>
<organism evidence="6 7">
    <name type="scientific">Victivallis vadensis</name>
    <dbReference type="NCBI Taxonomy" id="172901"/>
    <lineage>
        <taxon>Bacteria</taxon>
        <taxon>Pseudomonadati</taxon>
        <taxon>Lentisphaerota</taxon>
        <taxon>Lentisphaeria</taxon>
        <taxon>Victivallales</taxon>
        <taxon>Victivallaceae</taxon>
        <taxon>Victivallis</taxon>
    </lineage>
</organism>
<dbReference type="OrthoDB" id="143943at2"/>
<evidence type="ECO:0000256" key="2">
    <source>
        <dbReference type="ARBA" id="ARBA00023277"/>
    </source>
</evidence>
<dbReference type="PANTHER" id="PTHR12631">
    <property type="entry name" value="ALPHA-L-IDURONIDASE"/>
    <property type="match status" value="1"/>
</dbReference>
<dbReference type="EMBL" id="QEKH01000002">
    <property type="protein sequence ID" value="PVY45567.1"/>
    <property type="molecule type" value="Genomic_DNA"/>
</dbReference>
<proteinExistence type="predicted"/>
<feature type="chain" id="PRO_5015725804" evidence="4">
    <location>
        <begin position="22"/>
        <end position="1142"/>
    </location>
</feature>
<evidence type="ECO:0000256" key="3">
    <source>
        <dbReference type="ARBA" id="ARBA00023326"/>
    </source>
</evidence>
<dbReference type="InterPro" id="IPR051923">
    <property type="entry name" value="Glycosyl_Hydrolase_39"/>
</dbReference>
<dbReference type="SUPFAM" id="SSF49344">
    <property type="entry name" value="CBD9-like"/>
    <property type="match status" value="1"/>
</dbReference>
<evidence type="ECO:0000259" key="5">
    <source>
        <dbReference type="Pfam" id="PF00331"/>
    </source>
</evidence>
<sequence>MHYLKRFLLFAAVCTAGVLWAARVSLDGGTLIVPEPGGGARLDCRARNGEITFPFNPAKPGYAEIVLPRPLPLGIFRSARIAAKVRVPAGSPVRRMSLRLLDRNREVFQYVSQADFARGGEFEVVWQVKPEQFQLCWGGDANRVFDMPGSVLGFAFDFAGGAPASSLTLLALDIDTEAPPVRELPGDKALLPLYRFDRDELFRQRGGQGLIVQQPDGVLLKDIKGEFIITERRNELLPLRGRPAALTLDAEVRQGELTAFAILRDAKGVPFTTPELRLQREGAPLQFDLGAILEEAVLPVKMDNIFFRNSAAANGEVLLKSAALRTVLPAAEALELEVETGTPVHVLRKGGEAALALRFTNRSEKAGNFAIDIVYAHFDGTRLTESRSAALAPGQSVTFKPEKQPDRLGHWQVTATVREAGAPDRPVTHSRSFALLEPAGPTEGRAPGFLFSICTHSEWWSPGAQDKEVLAAALCGAKVIRDSVDWHTLQPAADRWNFAPMDSLVDSYGKMGMELQAMLAFTARWAAAEQLRNAPDWLEWSRSKPDSAAWRNYAATVFARYKGKIRFWEVWNEPDLTGFNRMSPDEYVELQKIAFEEARKVSPELKLLTGGYATLTPHPGLKSPTFQRDNLIAARGLYDIHAYHEHGSFPAYVRLLDEQFLPMRAAAKVTAPWYANETAIHSLGGTERNQALTLFKKLLFAWSRGAIGYTWYDLRNDGFDPKNAEHNYGMLDHEFYPKPVYSVYNMLAGTFRNARFRRELQAGSGSYIFEFSTPEGILIPAWNEAGDGATCTLPILSDAASAAVIDPMGNSVEIPVADGMALFEFGRTPATLLLRNATHAKPGRELLAVTSGGFAVPGKTFPVRLSLRNPQNIDRIFVLKPESLPEGFSADRAEKRVAVKANGESAAEFLLTVPPRPRDGALLKLSYALDGTPWQGEVTLPIRTAQLIPARKTGPDFRLDNRSQLHSLTGADPALLHRLWSGPEDLSAAITLERAGGNFVLKAAVTDDRHAQPFPAAEAWKGDSVQFALQLPGQNGFWELCLSLSDSGKAELTIPRAPRGYDPNRTAAFGTCRIVREGTETRYELRLPNRALGLTPQLYRQGFRFNLLVNDNDGEGRDGWLQLAPGIGDEKDPGKFPVILFE</sequence>
<gene>
    <name evidence="6" type="ORF">C8D82_102138</name>
</gene>
<dbReference type="SUPFAM" id="SSF51445">
    <property type="entry name" value="(Trans)glycosidases"/>
    <property type="match status" value="1"/>
</dbReference>
<accession>A0A2U1BAL1</accession>
<feature type="domain" description="GH10" evidence="5">
    <location>
        <begin position="470"/>
        <end position="614"/>
    </location>
</feature>
<dbReference type="InterPro" id="IPR017853">
    <property type="entry name" value="GH"/>
</dbReference>
<evidence type="ECO:0000313" key="6">
    <source>
        <dbReference type="EMBL" id="PVY45567.1"/>
    </source>
</evidence>
<keyword evidence="1 6" id="KW-0378">Hydrolase</keyword>
<dbReference type="Gene3D" id="3.20.20.80">
    <property type="entry name" value="Glycosidases"/>
    <property type="match status" value="1"/>
</dbReference>
<evidence type="ECO:0000256" key="1">
    <source>
        <dbReference type="ARBA" id="ARBA00022801"/>
    </source>
</evidence>
<comment type="caution">
    <text evidence="6">The sequence shown here is derived from an EMBL/GenBank/DDBJ whole genome shotgun (WGS) entry which is preliminary data.</text>
</comment>
<dbReference type="GO" id="GO:0000272">
    <property type="term" value="P:polysaccharide catabolic process"/>
    <property type="evidence" value="ECO:0007669"/>
    <property type="project" value="UniProtKB-KW"/>
</dbReference>
<protein>
    <submittedName>
        <fullName evidence="6">Glycosyl hydrolase family 10</fullName>
    </submittedName>
</protein>
<keyword evidence="4" id="KW-0732">Signal</keyword>
<keyword evidence="7" id="KW-1185">Reference proteome</keyword>
<name>A0A2U1BAL1_9BACT</name>
<keyword evidence="2" id="KW-0119">Carbohydrate metabolism</keyword>
<dbReference type="InterPro" id="IPR001000">
    <property type="entry name" value="GH10_dom"/>
</dbReference>
<dbReference type="PANTHER" id="PTHR12631:SF10">
    <property type="entry name" value="BETA-XYLOSIDASE-LIKE PROTEIN-RELATED"/>
    <property type="match status" value="1"/>
</dbReference>
<dbReference type="Pfam" id="PF00331">
    <property type="entry name" value="Glyco_hydro_10"/>
    <property type="match status" value="1"/>
</dbReference>
<dbReference type="GO" id="GO:0004553">
    <property type="term" value="F:hydrolase activity, hydrolyzing O-glycosyl compounds"/>
    <property type="evidence" value="ECO:0007669"/>
    <property type="project" value="InterPro"/>
</dbReference>
<dbReference type="Gene3D" id="2.60.40.1190">
    <property type="match status" value="1"/>
</dbReference>
<keyword evidence="3" id="KW-0624">Polysaccharide degradation</keyword>
<evidence type="ECO:0000256" key="4">
    <source>
        <dbReference type="SAM" id="SignalP"/>
    </source>
</evidence>
<dbReference type="AlphaFoldDB" id="A0A2U1BAL1"/>
<dbReference type="Proteomes" id="UP000245959">
    <property type="component" value="Unassembled WGS sequence"/>
</dbReference>
<dbReference type="CDD" id="cd09621">
    <property type="entry name" value="CBM9_like_5"/>
    <property type="match status" value="1"/>
</dbReference>
<feature type="signal peptide" evidence="4">
    <location>
        <begin position="1"/>
        <end position="21"/>
    </location>
</feature>
<reference evidence="6 7" key="1">
    <citation type="submission" date="2018-04" db="EMBL/GenBank/DDBJ databases">
        <title>Genomic Encyclopedia of Type Strains, Phase IV (KMG-IV): sequencing the most valuable type-strain genomes for metagenomic binning, comparative biology and taxonomic classification.</title>
        <authorList>
            <person name="Goeker M."/>
        </authorList>
    </citation>
    <scope>NUCLEOTIDE SEQUENCE [LARGE SCALE GENOMIC DNA]</scope>
    <source>
        <strain evidence="6 7">DSM 14823</strain>
    </source>
</reference>